<protein>
    <submittedName>
        <fullName evidence="1">Uncharacterized protein</fullName>
    </submittedName>
</protein>
<comment type="caution">
    <text evidence="1">The sequence shown here is derived from an EMBL/GenBank/DDBJ whole genome shotgun (WGS) entry which is preliminary data.</text>
</comment>
<accession>X1Q2N7</accession>
<name>X1Q2N7_9ZZZZ</name>
<reference evidence="1" key="1">
    <citation type="journal article" date="2014" name="Front. Microbiol.">
        <title>High frequency of phylogenetically diverse reductive dehalogenase-homologous genes in deep subseafloor sedimentary metagenomes.</title>
        <authorList>
            <person name="Kawai M."/>
            <person name="Futagami T."/>
            <person name="Toyoda A."/>
            <person name="Takaki Y."/>
            <person name="Nishi S."/>
            <person name="Hori S."/>
            <person name="Arai W."/>
            <person name="Tsubouchi T."/>
            <person name="Morono Y."/>
            <person name="Uchiyama I."/>
            <person name="Ito T."/>
            <person name="Fujiyama A."/>
            <person name="Inagaki F."/>
            <person name="Takami H."/>
        </authorList>
    </citation>
    <scope>NUCLEOTIDE SEQUENCE</scope>
    <source>
        <strain evidence="1">Expedition CK06-06</strain>
    </source>
</reference>
<dbReference type="EMBL" id="BARV01028198">
    <property type="protein sequence ID" value="GAI45360.1"/>
    <property type="molecule type" value="Genomic_DNA"/>
</dbReference>
<proteinExistence type="predicted"/>
<dbReference type="AlphaFoldDB" id="X1Q2N7"/>
<organism evidence="1">
    <name type="scientific">marine sediment metagenome</name>
    <dbReference type="NCBI Taxonomy" id="412755"/>
    <lineage>
        <taxon>unclassified sequences</taxon>
        <taxon>metagenomes</taxon>
        <taxon>ecological metagenomes</taxon>
    </lineage>
</organism>
<evidence type="ECO:0000313" key="1">
    <source>
        <dbReference type="EMBL" id="GAI45360.1"/>
    </source>
</evidence>
<sequence>MSKRLELVWPDKDKVLRGLDENGKPLWGTKADLETKLLVQLEAVGET</sequence>
<feature type="non-terminal residue" evidence="1">
    <location>
        <position position="47"/>
    </location>
</feature>
<gene>
    <name evidence="1" type="ORF">S06H3_45207</name>
</gene>